<dbReference type="RefSeq" id="WP_189640878.1">
    <property type="nucleotide sequence ID" value="NZ_BMZF01000006.1"/>
</dbReference>
<dbReference type="InterPro" id="IPR000550">
    <property type="entry name" value="Hppk"/>
</dbReference>
<keyword evidence="8" id="KW-0067">ATP-binding</keyword>
<evidence type="ECO:0000256" key="2">
    <source>
        <dbReference type="ARBA" id="ARBA00005810"/>
    </source>
</evidence>
<dbReference type="InterPro" id="IPR035907">
    <property type="entry name" value="Hppk_sf"/>
</dbReference>
<evidence type="ECO:0000313" key="15">
    <source>
        <dbReference type="Proteomes" id="UP000634455"/>
    </source>
</evidence>
<proteinExistence type="inferred from homology"/>
<evidence type="ECO:0000256" key="8">
    <source>
        <dbReference type="ARBA" id="ARBA00022840"/>
    </source>
</evidence>
<evidence type="ECO:0000256" key="4">
    <source>
        <dbReference type="ARBA" id="ARBA00016218"/>
    </source>
</evidence>
<dbReference type="Gene3D" id="3.30.70.560">
    <property type="entry name" value="7,8-Dihydro-6-hydroxymethylpterin-pyrophosphokinase HPPK"/>
    <property type="match status" value="1"/>
</dbReference>
<accession>A0ABQ3D5K5</accession>
<dbReference type="EC" id="2.7.6.3" evidence="3"/>
<keyword evidence="5" id="KW-0808">Transferase</keyword>
<reference evidence="15" key="1">
    <citation type="journal article" date="2019" name="Int. J. Syst. Evol. Microbiol.">
        <title>The Global Catalogue of Microorganisms (GCM) 10K type strain sequencing project: providing services to taxonomists for standard genome sequencing and annotation.</title>
        <authorList>
            <consortium name="The Broad Institute Genomics Platform"/>
            <consortium name="The Broad Institute Genome Sequencing Center for Infectious Disease"/>
            <person name="Wu L."/>
            <person name="Ma J."/>
        </authorList>
    </citation>
    <scope>NUCLEOTIDE SEQUENCE [LARGE SCALE GENOMIC DNA]</scope>
    <source>
        <strain evidence="15">KCTC 32465</strain>
    </source>
</reference>
<keyword evidence="9" id="KW-0289">Folate biosynthesis</keyword>
<evidence type="ECO:0000256" key="12">
    <source>
        <dbReference type="ARBA" id="ARBA00033413"/>
    </source>
</evidence>
<evidence type="ECO:0000259" key="13">
    <source>
        <dbReference type="Pfam" id="PF01288"/>
    </source>
</evidence>
<gene>
    <name evidence="14" type="primary">FolK</name>
    <name evidence="14" type="ORF">GCM10008927_23130</name>
</gene>
<comment type="pathway">
    <text evidence="1">Cofactor biosynthesis; tetrahydrofolate biosynthesis; 2-amino-4-hydroxy-6-hydroxymethyl-7,8-dihydropteridine diphosphate from 7,8-dihydroneopterin triphosphate: step 4/4.</text>
</comment>
<evidence type="ECO:0000256" key="5">
    <source>
        <dbReference type="ARBA" id="ARBA00022679"/>
    </source>
</evidence>
<comment type="similarity">
    <text evidence="2">Belongs to the HPPK family.</text>
</comment>
<keyword evidence="6" id="KW-0547">Nucleotide-binding</keyword>
<keyword evidence="15" id="KW-1185">Reference proteome</keyword>
<evidence type="ECO:0000256" key="6">
    <source>
        <dbReference type="ARBA" id="ARBA00022741"/>
    </source>
</evidence>
<dbReference type="CDD" id="cd00483">
    <property type="entry name" value="HPPK"/>
    <property type="match status" value="1"/>
</dbReference>
<organism evidence="14 15">
    <name type="scientific">Paramylibacter ulvae</name>
    <dbReference type="NCBI Taxonomy" id="1651968"/>
    <lineage>
        <taxon>Bacteria</taxon>
        <taxon>Pseudomonadati</taxon>
        <taxon>Pseudomonadota</taxon>
        <taxon>Alphaproteobacteria</taxon>
        <taxon>Rhodobacterales</taxon>
        <taxon>Paracoccaceae</taxon>
        <taxon>Paramylibacter</taxon>
    </lineage>
</organism>
<dbReference type="SUPFAM" id="SSF55083">
    <property type="entry name" value="6-hydroxymethyl-7,8-dihydropterin pyrophosphokinase, HPPK"/>
    <property type="match status" value="1"/>
</dbReference>
<protein>
    <recommendedName>
        <fullName evidence="4">2-amino-4-hydroxy-6-hydroxymethyldihydropteridine pyrophosphokinase</fullName>
        <ecNumber evidence="3">2.7.6.3</ecNumber>
    </recommendedName>
    <alternativeName>
        <fullName evidence="11">6-hydroxymethyl-7,8-dihydropterin pyrophosphokinase</fullName>
    </alternativeName>
    <alternativeName>
        <fullName evidence="12">7,8-dihydro-6-hydroxymethylpterin-pyrophosphokinase</fullName>
    </alternativeName>
</protein>
<feature type="domain" description="7,8-dihydro-6-hydroxymethylpterin-pyrophosphokinase" evidence="13">
    <location>
        <begin position="9"/>
        <end position="159"/>
    </location>
</feature>
<comment type="caution">
    <text evidence="14">The sequence shown here is derived from an EMBL/GenBank/DDBJ whole genome shotgun (WGS) entry which is preliminary data.</text>
</comment>
<dbReference type="Proteomes" id="UP000634455">
    <property type="component" value="Unassembled WGS sequence"/>
</dbReference>
<dbReference type="NCBIfam" id="TIGR01498">
    <property type="entry name" value="folK"/>
    <property type="match status" value="1"/>
</dbReference>
<dbReference type="EMBL" id="BMZF01000006">
    <property type="protein sequence ID" value="GHA56686.1"/>
    <property type="molecule type" value="Genomic_DNA"/>
</dbReference>
<sequence>MKQSLFSAVAIGSNAFDVAATTHDLVEQAVTLISQENVKIVKQSAFYVTPAFPKGAGPDFVNAVIVLRSEYSAQQLLEIMHKIESKLGRTRTGRWTQRTMDLDLLYHGEQILPNQQVVENWINLPLDRQMVEAPDMLILPHPRIQDRGFVLVPLADVAPDWVHPVFGKTTLEMLDALGEAGQIGITKL</sequence>
<evidence type="ECO:0000256" key="3">
    <source>
        <dbReference type="ARBA" id="ARBA00013253"/>
    </source>
</evidence>
<evidence type="ECO:0000256" key="11">
    <source>
        <dbReference type="ARBA" id="ARBA00029766"/>
    </source>
</evidence>
<comment type="function">
    <text evidence="10">Catalyzes the transfer of pyrophosphate from adenosine triphosphate (ATP) to 6-hydroxymethyl-7,8-dihydropterin, an enzymatic step in folate biosynthesis pathway.</text>
</comment>
<dbReference type="PANTHER" id="PTHR43071">
    <property type="entry name" value="2-AMINO-4-HYDROXY-6-HYDROXYMETHYLDIHYDROPTERIDINE PYROPHOSPHOKINASE"/>
    <property type="match status" value="1"/>
</dbReference>
<name>A0ABQ3D5K5_9RHOB</name>
<evidence type="ECO:0000256" key="9">
    <source>
        <dbReference type="ARBA" id="ARBA00022909"/>
    </source>
</evidence>
<evidence type="ECO:0000256" key="7">
    <source>
        <dbReference type="ARBA" id="ARBA00022777"/>
    </source>
</evidence>
<evidence type="ECO:0000256" key="1">
    <source>
        <dbReference type="ARBA" id="ARBA00005051"/>
    </source>
</evidence>
<keyword evidence="7" id="KW-0418">Kinase</keyword>
<dbReference type="PANTHER" id="PTHR43071:SF1">
    <property type="entry name" value="2-AMINO-4-HYDROXY-6-HYDROXYMETHYLDIHYDROPTERIDINE PYROPHOSPHOKINASE"/>
    <property type="match status" value="1"/>
</dbReference>
<evidence type="ECO:0000313" key="14">
    <source>
        <dbReference type="EMBL" id="GHA56686.1"/>
    </source>
</evidence>
<dbReference type="Pfam" id="PF01288">
    <property type="entry name" value="HPPK"/>
    <property type="match status" value="1"/>
</dbReference>
<evidence type="ECO:0000256" key="10">
    <source>
        <dbReference type="ARBA" id="ARBA00029409"/>
    </source>
</evidence>